<keyword evidence="2 7" id="KW-0597">Phosphoprotein</keyword>
<dbReference type="PANTHER" id="PTHR30115:SF11">
    <property type="entry name" value="NITROGEN REGULATORY PROTEIN P-II HOMOLOG"/>
    <property type="match status" value="1"/>
</dbReference>
<comment type="similarity">
    <text evidence="8">Belongs to the P(II) protein family.</text>
</comment>
<dbReference type="GeneID" id="61293924"/>
<dbReference type="PROSITE" id="PS51343">
    <property type="entry name" value="PII_GLNB_DOM"/>
    <property type="match status" value="1"/>
</dbReference>
<evidence type="ECO:0000256" key="5">
    <source>
        <dbReference type="ARBA" id="ARBA00023163"/>
    </source>
</evidence>
<dbReference type="Proteomes" id="UP000183794">
    <property type="component" value="Unassembled WGS sequence"/>
</dbReference>
<dbReference type="PROSITE" id="PS00638">
    <property type="entry name" value="PII_GLNB_CTER"/>
    <property type="match status" value="1"/>
</dbReference>
<comment type="subunit">
    <text evidence="1">Homotrimer.</text>
</comment>
<feature type="modified residue" description="O-UMP-tyrosine" evidence="6">
    <location>
        <position position="51"/>
    </location>
</feature>
<dbReference type="InterPro" id="IPR011322">
    <property type="entry name" value="N-reg_PII-like_a/b"/>
</dbReference>
<dbReference type="GO" id="GO:0006808">
    <property type="term" value="P:regulation of nitrogen utilization"/>
    <property type="evidence" value="ECO:0007669"/>
    <property type="project" value="InterPro"/>
</dbReference>
<dbReference type="HOGENOM" id="CLU_082268_0_0_6"/>
<dbReference type="Proteomes" id="UP000182660">
    <property type="component" value="Unassembled WGS sequence"/>
</dbReference>
<evidence type="ECO:0000313" key="10">
    <source>
        <dbReference type="EMBL" id="SGY82613.1"/>
    </source>
</evidence>
<reference evidence="9 11" key="1">
    <citation type="submission" date="2016-11" db="EMBL/GenBank/DDBJ databases">
        <authorList>
            <person name="Klemetsen T."/>
        </authorList>
    </citation>
    <scope>NUCLEOTIDE SEQUENCE [LARGE SCALE GENOMIC DNA]</scope>
    <source>
        <strain evidence="9">MT 2528</strain>
    </source>
</reference>
<evidence type="ECO:0000313" key="9">
    <source>
        <dbReference type="EMBL" id="SGY82150.1"/>
    </source>
</evidence>
<dbReference type="PRINTS" id="PR00340">
    <property type="entry name" value="PIIGLNB"/>
</dbReference>
<dbReference type="Pfam" id="PF00543">
    <property type="entry name" value="P-II"/>
    <property type="match status" value="1"/>
</dbReference>
<proteinExistence type="inferred from homology"/>
<keyword evidence="4" id="KW-0805">Transcription regulation</keyword>
<dbReference type="FunFam" id="3.30.70.120:FF:000001">
    <property type="entry name" value="Nitrogen regulatory protein P-II"/>
    <property type="match status" value="1"/>
</dbReference>
<dbReference type="PANTHER" id="PTHR30115">
    <property type="entry name" value="NITROGEN REGULATORY PROTEIN P-II"/>
    <property type="match status" value="1"/>
</dbReference>
<dbReference type="GO" id="GO:0005524">
    <property type="term" value="F:ATP binding"/>
    <property type="evidence" value="ECO:0007669"/>
    <property type="project" value="TreeGrafter"/>
</dbReference>
<sequence length="112" mass="12449">MKKIEAIIKPFKLDDVREALAEIGITGMTVSEVKGFGRQKGHTELYRGAEYMVDFLPKVKLDLIVQDDDVDACIDSIVETAHTGKIGDGKIFVTAVERVIRIRTGEENEEAI</sequence>
<protein>
    <submittedName>
        <fullName evidence="10">Nitrogen regulatory protein P-II</fullName>
    </submittedName>
</protein>
<dbReference type="OrthoDB" id="9802729at2"/>
<evidence type="ECO:0000256" key="6">
    <source>
        <dbReference type="PIRSR" id="PIRSR039144-50"/>
    </source>
</evidence>
<dbReference type="PATRIC" id="fig|80854.5.peg.506"/>
<dbReference type="EMBL" id="FPLJ01000005">
    <property type="protein sequence ID" value="SGY82150.1"/>
    <property type="molecule type" value="Genomic_DNA"/>
</dbReference>
<gene>
    <name evidence="9" type="ORF">MT2528_0195</name>
    <name evidence="10" type="ORF">NVI5450_0180</name>
</gene>
<dbReference type="PIRSF" id="PIRSF039144">
    <property type="entry name" value="GlnB"/>
    <property type="match status" value="1"/>
</dbReference>
<keyword evidence="11" id="KW-1185">Reference proteome</keyword>
<accession>A0A090IFI5</accession>
<dbReference type="InterPro" id="IPR002332">
    <property type="entry name" value="N-reg_PII_urydylation_site"/>
</dbReference>
<evidence type="ECO:0000313" key="11">
    <source>
        <dbReference type="Proteomes" id="UP000182660"/>
    </source>
</evidence>
<dbReference type="SUPFAM" id="SSF54913">
    <property type="entry name" value="GlnB-like"/>
    <property type="match status" value="1"/>
</dbReference>
<dbReference type="NCBIfam" id="NF008111">
    <property type="entry name" value="PRK10858.1"/>
    <property type="match status" value="1"/>
</dbReference>
<evidence type="ECO:0000256" key="4">
    <source>
        <dbReference type="ARBA" id="ARBA00023015"/>
    </source>
</evidence>
<dbReference type="KEGG" id="mvs:MVIS_0479"/>
<dbReference type="GO" id="GO:0005829">
    <property type="term" value="C:cytosol"/>
    <property type="evidence" value="ECO:0007669"/>
    <property type="project" value="TreeGrafter"/>
</dbReference>
<dbReference type="EMBL" id="FPLD01000005">
    <property type="protein sequence ID" value="SGY82613.1"/>
    <property type="molecule type" value="Genomic_DNA"/>
</dbReference>
<dbReference type="SMART" id="SM00938">
    <property type="entry name" value="P-II"/>
    <property type="match status" value="1"/>
</dbReference>
<name>A0A090IFI5_9GAMM</name>
<reference evidence="10 12" key="2">
    <citation type="submission" date="2016-11" db="EMBL/GenBank/DDBJ databases">
        <authorList>
            <person name="Jaros S."/>
            <person name="Januszkiewicz K."/>
            <person name="Wedrychowicz H."/>
        </authorList>
    </citation>
    <scope>NUCLEOTIDE SEQUENCE [LARGE SCALE GENOMIC DNA]</scope>
    <source>
        <strain evidence="10">NVI 5450</strain>
    </source>
</reference>
<keyword evidence="5" id="KW-0804">Transcription</keyword>
<evidence type="ECO:0000256" key="8">
    <source>
        <dbReference type="RuleBase" id="RU003936"/>
    </source>
</evidence>
<dbReference type="InterPro" id="IPR017918">
    <property type="entry name" value="N-reg_PII_CS"/>
</dbReference>
<evidence type="ECO:0000256" key="1">
    <source>
        <dbReference type="ARBA" id="ARBA00011233"/>
    </source>
</evidence>
<dbReference type="STRING" id="80854.MVIS_0479"/>
<dbReference type="RefSeq" id="WP_006033375.1">
    <property type="nucleotide sequence ID" value="NZ_CAWQZC010000077.1"/>
</dbReference>
<evidence type="ECO:0000256" key="3">
    <source>
        <dbReference type="ARBA" id="ARBA00022741"/>
    </source>
</evidence>
<dbReference type="GO" id="GO:0030234">
    <property type="term" value="F:enzyme regulator activity"/>
    <property type="evidence" value="ECO:0007669"/>
    <property type="project" value="InterPro"/>
</dbReference>
<evidence type="ECO:0000256" key="2">
    <source>
        <dbReference type="ARBA" id="ARBA00022553"/>
    </source>
</evidence>
<evidence type="ECO:0000313" key="12">
    <source>
        <dbReference type="Proteomes" id="UP000183794"/>
    </source>
</evidence>
<dbReference type="PROSITE" id="PS00496">
    <property type="entry name" value="PII_GLNB_UMP"/>
    <property type="match status" value="1"/>
</dbReference>
<dbReference type="AlphaFoldDB" id="A0A090IFI5"/>
<evidence type="ECO:0000256" key="7">
    <source>
        <dbReference type="PIRSR" id="PIRSR602187-50"/>
    </source>
</evidence>
<dbReference type="InterPro" id="IPR002187">
    <property type="entry name" value="N-reg_PII"/>
</dbReference>
<dbReference type="Gene3D" id="3.30.70.120">
    <property type="match status" value="1"/>
</dbReference>
<dbReference type="InterPro" id="IPR015867">
    <property type="entry name" value="N-reg_PII/ATP_PRibTrfase_C"/>
</dbReference>
<organism evidence="10 12">
    <name type="scientific">Moritella viscosa</name>
    <dbReference type="NCBI Taxonomy" id="80854"/>
    <lineage>
        <taxon>Bacteria</taxon>
        <taxon>Pseudomonadati</taxon>
        <taxon>Pseudomonadota</taxon>
        <taxon>Gammaproteobacteria</taxon>
        <taxon>Alteromonadales</taxon>
        <taxon>Moritellaceae</taxon>
        <taxon>Moritella</taxon>
    </lineage>
</organism>
<keyword evidence="3" id="KW-0547">Nucleotide-binding</keyword>